<dbReference type="EMBL" id="PNEL01000014">
    <property type="protein sequence ID" value="TMN79702.1"/>
    <property type="molecule type" value="Genomic_DNA"/>
</dbReference>
<proteinExistence type="predicted"/>
<sequence length="584" mass="65020">MFVAQIEFKRIQTFLFSSSRLHDMVAANALLAKTIRYDLVVAAIAIEKAILPDKTLLCGNDSDALAELGILSRDGGHFYALFSSCSNAKRFIAEARTILINNLAGLTVHTRIFNEANGADDVPFETMTLPSLPPLTLFKKCEQSNIGVAEQKSKRTQDLEKKIKISQQTALKNSYYKQLTTYKKAPDDDQNIEAIQAHPQANEDCIVADFASAISADFVSQGYMLPTDFDELVGDDYLAVISADGNNMGQRFIAHRNKKEDTHNGTFSDKQRIAEAFFGSAREQLKSAVKQGIIATFKYLPLKSPMPFQVLMLGGDDLLLVCQAKYAFELVKQINSYLSATPIADNKPLTMSFGVCIASHNLPFYRLHYAAEKLNASAKVKARGTPDTEVQPSCVDWQIVTQAWLDNPINARKQQQIKVTKINDSTETLLLSQKPYLLGEHKEFNDIMSLAERFLPASHQDAALPLGDPIAAEEAQYHIMSRAHVYQLMHTLPLGWRQTELLINKMIARDKQHAELKVTDDNDSASPAPNSLCALFQALAKVDSNKASYAFYPLQGESNYFTTKLGDVLELVSLQYLSREKEIC</sequence>
<keyword evidence="2" id="KW-0051">Antiviral defense</keyword>
<dbReference type="RefSeq" id="WP_045962463.1">
    <property type="nucleotide sequence ID" value="NZ_JXXW01000010.1"/>
</dbReference>
<evidence type="ECO:0000313" key="4">
    <source>
        <dbReference type="EMBL" id="TMN79702.1"/>
    </source>
</evidence>
<gene>
    <name evidence="4" type="ORF">CWB74_05880</name>
</gene>
<dbReference type="Proteomes" id="UP000305423">
    <property type="component" value="Unassembled WGS sequence"/>
</dbReference>
<keyword evidence="1" id="KW-0547">Nucleotide-binding</keyword>
<protein>
    <recommendedName>
        <fullName evidence="3">Cas10/Cmr2 second palm domain-containing protein</fullName>
    </recommendedName>
</protein>
<dbReference type="AlphaFoldDB" id="A0AAQ2EW01"/>
<dbReference type="PANTHER" id="PTHR36528:SF1">
    <property type="entry name" value="CRISPR SYSTEM SINGLE-STRAND-SPECIFIC DEOXYRIBONUCLEASE CAS10_CSM1 (SUBTYPE III-A)"/>
    <property type="match status" value="1"/>
</dbReference>
<dbReference type="InterPro" id="IPR043128">
    <property type="entry name" value="Rev_trsase/Diguanyl_cyclase"/>
</dbReference>
<reference evidence="4 5" key="1">
    <citation type="submission" date="2017-12" db="EMBL/GenBank/DDBJ databases">
        <authorList>
            <person name="Paulsen S."/>
            <person name="Gram L.K."/>
        </authorList>
    </citation>
    <scope>NUCLEOTIDE SEQUENCE [LARGE SCALE GENOMIC DNA]</scope>
    <source>
        <strain evidence="4 5">S1607</strain>
    </source>
</reference>
<dbReference type="Gene3D" id="3.30.70.270">
    <property type="match status" value="1"/>
</dbReference>
<dbReference type="GO" id="GO:0000166">
    <property type="term" value="F:nucleotide binding"/>
    <property type="evidence" value="ECO:0007669"/>
    <property type="project" value="UniProtKB-KW"/>
</dbReference>
<dbReference type="InterPro" id="IPR052117">
    <property type="entry name" value="Cas10/Csm1_subtype-III-A"/>
</dbReference>
<comment type="caution">
    <text evidence="4">The sequence shown here is derived from an EMBL/GenBank/DDBJ whole genome shotgun (WGS) entry which is preliminary data.</text>
</comment>
<evidence type="ECO:0000256" key="1">
    <source>
        <dbReference type="ARBA" id="ARBA00022741"/>
    </source>
</evidence>
<accession>A0AAQ2EW01</accession>
<name>A0AAQ2EW01_PSEO7</name>
<reference evidence="5" key="2">
    <citation type="submission" date="2019-06" db="EMBL/GenBank/DDBJ databases">
        <title>Co-occurence of chitin degradation, pigmentation and bioactivity in marine Pseudoalteromonas.</title>
        <authorList>
            <person name="Sonnenschein E.C."/>
            <person name="Bech P.K."/>
        </authorList>
    </citation>
    <scope>NUCLEOTIDE SEQUENCE [LARGE SCALE GENOMIC DNA]</scope>
    <source>
        <strain evidence="5">S1607</strain>
    </source>
</reference>
<dbReference type="Pfam" id="PF22335">
    <property type="entry name" value="Cas10-Cmr2_palm2"/>
    <property type="match status" value="1"/>
</dbReference>
<dbReference type="GO" id="GO:0051607">
    <property type="term" value="P:defense response to virus"/>
    <property type="evidence" value="ECO:0007669"/>
    <property type="project" value="UniProtKB-KW"/>
</dbReference>
<feature type="domain" description="Cas10/Cmr2 second palm" evidence="3">
    <location>
        <begin position="237"/>
        <end position="381"/>
    </location>
</feature>
<evidence type="ECO:0000313" key="5">
    <source>
        <dbReference type="Proteomes" id="UP000305423"/>
    </source>
</evidence>
<evidence type="ECO:0000256" key="2">
    <source>
        <dbReference type="ARBA" id="ARBA00023118"/>
    </source>
</evidence>
<organism evidence="4 5">
    <name type="scientific">Pseudoalteromonas piscicida</name>
    <dbReference type="NCBI Taxonomy" id="43662"/>
    <lineage>
        <taxon>Bacteria</taxon>
        <taxon>Pseudomonadati</taxon>
        <taxon>Pseudomonadota</taxon>
        <taxon>Gammaproteobacteria</taxon>
        <taxon>Alteromonadales</taxon>
        <taxon>Pseudoalteromonadaceae</taxon>
        <taxon>Pseudoalteromonas</taxon>
    </lineage>
</organism>
<dbReference type="PANTHER" id="PTHR36528">
    <property type="entry name" value="CRISPR SYSTEM SINGLE-STRAND-SPECIFIC DEOXYRIBONUCLEASE CAS10/CSM1 (SUBTYPE III-A)"/>
    <property type="match status" value="1"/>
</dbReference>
<dbReference type="InterPro" id="IPR054767">
    <property type="entry name" value="Cas10-Cmr2_palm2"/>
</dbReference>
<evidence type="ECO:0000259" key="3">
    <source>
        <dbReference type="Pfam" id="PF22335"/>
    </source>
</evidence>